<feature type="active site" description="Glycyl thioester intermediate" evidence="6">
    <location>
        <position position="1129"/>
    </location>
</feature>
<reference evidence="9" key="2">
    <citation type="submission" date="2023-06" db="EMBL/GenBank/DDBJ databases">
        <authorList>
            <consortium name="Lawrence Berkeley National Laboratory"/>
            <person name="Mondo S.J."/>
            <person name="Hensen N."/>
            <person name="Bonometti L."/>
            <person name="Westerberg I."/>
            <person name="Brannstrom I.O."/>
            <person name="Guillou S."/>
            <person name="Cros-Aarteil S."/>
            <person name="Calhoun S."/>
            <person name="Haridas S."/>
            <person name="Kuo A."/>
            <person name="Pangilinan J."/>
            <person name="Riley R."/>
            <person name="Labutti K."/>
            <person name="Andreopoulos B."/>
            <person name="Lipzen A."/>
            <person name="Chen C."/>
            <person name="Yanf M."/>
            <person name="Daum C."/>
            <person name="Ng V."/>
            <person name="Clum A."/>
            <person name="Steindorff A."/>
            <person name="Ohm R."/>
            <person name="Martin F."/>
            <person name="Silar P."/>
            <person name="Natvig D."/>
            <person name="Lalanne C."/>
            <person name="Gautier V."/>
            <person name="Ament-Velasquez S.L."/>
            <person name="Kruys A."/>
            <person name="Hutchinson M.I."/>
            <person name="Powell A.J."/>
            <person name="Barry K."/>
            <person name="Miller A.N."/>
            <person name="Grigoriev I.V."/>
            <person name="Debuchy R."/>
            <person name="Gladieux P."/>
            <person name="Thoren M.H."/>
            <person name="Johannesson H."/>
        </authorList>
    </citation>
    <scope>NUCLEOTIDE SEQUENCE</scope>
    <source>
        <strain evidence="9">CBS 333.67</strain>
    </source>
</reference>
<feature type="region of interest" description="Disordered" evidence="7">
    <location>
        <begin position="1"/>
        <end position="23"/>
    </location>
</feature>
<keyword evidence="10" id="KW-1185">Reference proteome</keyword>
<reference evidence="9" key="1">
    <citation type="journal article" date="2023" name="Mol. Phylogenet. Evol.">
        <title>Genome-scale phylogeny and comparative genomics of the fungal order Sordariales.</title>
        <authorList>
            <person name="Hensen N."/>
            <person name="Bonometti L."/>
            <person name="Westerberg I."/>
            <person name="Brannstrom I.O."/>
            <person name="Guillou S."/>
            <person name="Cros-Aarteil S."/>
            <person name="Calhoun S."/>
            <person name="Haridas S."/>
            <person name="Kuo A."/>
            <person name="Mondo S."/>
            <person name="Pangilinan J."/>
            <person name="Riley R."/>
            <person name="LaButti K."/>
            <person name="Andreopoulos B."/>
            <person name="Lipzen A."/>
            <person name="Chen C."/>
            <person name="Yan M."/>
            <person name="Daum C."/>
            <person name="Ng V."/>
            <person name="Clum A."/>
            <person name="Steindorff A."/>
            <person name="Ohm R.A."/>
            <person name="Martin F."/>
            <person name="Silar P."/>
            <person name="Natvig D.O."/>
            <person name="Lalanne C."/>
            <person name="Gautier V."/>
            <person name="Ament-Velasquez S.L."/>
            <person name="Kruys A."/>
            <person name="Hutchinson M.I."/>
            <person name="Powell A.J."/>
            <person name="Barry K."/>
            <person name="Miller A.N."/>
            <person name="Grigoriev I.V."/>
            <person name="Debuchy R."/>
            <person name="Gladieux P."/>
            <person name="Hiltunen Thoren M."/>
            <person name="Johannesson H."/>
        </authorList>
    </citation>
    <scope>NUCLEOTIDE SEQUENCE</scope>
    <source>
        <strain evidence="9">CBS 333.67</strain>
    </source>
</reference>
<keyword evidence="4" id="KW-0808">Transferase</keyword>
<dbReference type="GeneID" id="87884368"/>
<dbReference type="AlphaFoldDB" id="A0AAJ0GNH8"/>
<evidence type="ECO:0000256" key="7">
    <source>
        <dbReference type="SAM" id="MobiDB-lite"/>
    </source>
</evidence>
<proteinExistence type="predicted"/>
<feature type="region of interest" description="Disordered" evidence="7">
    <location>
        <begin position="639"/>
        <end position="671"/>
    </location>
</feature>
<dbReference type="FunFam" id="3.30.2410.10:FF:000017">
    <property type="entry name" value="E3 ubiquitin-protein ligase UPL7"/>
    <property type="match status" value="1"/>
</dbReference>
<evidence type="ECO:0000256" key="1">
    <source>
        <dbReference type="ARBA" id="ARBA00000885"/>
    </source>
</evidence>
<evidence type="ECO:0000256" key="4">
    <source>
        <dbReference type="ARBA" id="ARBA00022679"/>
    </source>
</evidence>
<dbReference type="PANTHER" id="PTHR45700:SF2">
    <property type="entry name" value="UBIQUITIN-PROTEIN LIGASE E3C"/>
    <property type="match status" value="1"/>
</dbReference>
<comment type="caution">
    <text evidence="9">The sequence shown here is derived from an EMBL/GenBank/DDBJ whole genome shotgun (WGS) entry which is preliminary data.</text>
</comment>
<accession>A0AAJ0GNH8</accession>
<evidence type="ECO:0000256" key="3">
    <source>
        <dbReference type="ARBA" id="ARBA00012485"/>
    </source>
</evidence>
<dbReference type="EC" id="2.3.2.26" evidence="3"/>
<evidence type="ECO:0000313" key="10">
    <source>
        <dbReference type="Proteomes" id="UP001273166"/>
    </source>
</evidence>
<protein>
    <recommendedName>
        <fullName evidence="3">HECT-type E3 ubiquitin transferase</fullName>
        <ecNumber evidence="3">2.3.2.26</ecNumber>
    </recommendedName>
</protein>
<dbReference type="InterPro" id="IPR000569">
    <property type="entry name" value="HECT_dom"/>
</dbReference>
<dbReference type="Gene3D" id="3.30.2410.10">
    <property type="entry name" value="Hect, E3 ligase catalytic domain"/>
    <property type="match status" value="1"/>
</dbReference>
<dbReference type="Pfam" id="PF00632">
    <property type="entry name" value="HECT"/>
    <property type="match status" value="1"/>
</dbReference>
<dbReference type="Proteomes" id="UP001273166">
    <property type="component" value="Unassembled WGS sequence"/>
</dbReference>
<dbReference type="Gene3D" id="3.90.1750.10">
    <property type="entry name" value="Hect, E3 ligase catalytic domains"/>
    <property type="match status" value="1"/>
</dbReference>
<dbReference type="RefSeq" id="XP_062719043.1">
    <property type="nucleotide sequence ID" value="XM_062865539.1"/>
</dbReference>
<comment type="pathway">
    <text evidence="2">Protein modification; protein ubiquitination.</text>
</comment>
<dbReference type="PROSITE" id="PS50237">
    <property type="entry name" value="HECT"/>
    <property type="match status" value="1"/>
</dbReference>
<organism evidence="9 10">
    <name type="scientific">Chaetomium strumarium</name>
    <dbReference type="NCBI Taxonomy" id="1170767"/>
    <lineage>
        <taxon>Eukaryota</taxon>
        <taxon>Fungi</taxon>
        <taxon>Dikarya</taxon>
        <taxon>Ascomycota</taxon>
        <taxon>Pezizomycotina</taxon>
        <taxon>Sordariomycetes</taxon>
        <taxon>Sordariomycetidae</taxon>
        <taxon>Sordariales</taxon>
        <taxon>Chaetomiaceae</taxon>
        <taxon>Chaetomium</taxon>
    </lineage>
</organism>
<comment type="catalytic activity">
    <reaction evidence="1">
        <text>S-ubiquitinyl-[E2 ubiquitin-conjugating enzyme]-L-cysteine + [acceptor protein]-L-lysine = [E2 ubiquitin-conjugating enzyme]-L-cysteine + N(6)-ubiquitinyl-[acceptor protein]-L-lysine.</text>
        <dbReference type="EC" id="2.3.2.26"/>
    </reaction>
</comment>
<dbReference type="GO" id="GO:0006511">
    <property type="term" value="P:ubiquitin-dependent protein catabolic process"/>
    <property type="evidence" value="ECO:0007669"/>
    <property type="project" value="TreeGrafter"/>
</dbReference>
<dbReference type="InterPro" id="IPR035983">
    <property type="entry name" value="Hect_E3_ubiquitin_ligase"/>
</dbReference>
<evidence type="ECO:0000256" key="6">
    <source>
        <dbReference type="PROSITE-ProRule" id="PRU00104"/>
    </source>
</evidence>
<dbReference type="CDD" id="cd23767">
    <property type="entry name" value="IQCD"/>
    <property type="match status" value="1"/>
</dbReference>
<dbReference type="SMART" id="SM00119">
    <property type="entry name" value="HECTc"/>
    <property type="match status" value="1"/>
</dbReference>
<dbReference type="GO" id="GO:0061630">
    <property type="term" value="F:ubiquitin protein ligase activity"/>
    <property type="evidence" value="ECO:0007669"/>
    <property type="project" value="UniProtKB-EC"/>
</dbReference>
<dbReference type="Gene3D" id="3.30.2160.10">
    <property type="entry name" value="Hect, E3 ligase catalytic domain"/>
    <property type="match status" value="1"/>
</dbReference>
<keyword evidence="5 6" id="KW-0833">Ubl conjugation pathway</keyword>
<dbReference type="FunFam" id="3.30.2160.10:FF:000002">
    <property type="entry name" value="Putative Ubiquitin-protein ligase E3C"/>
    <property type="match status" value="1"/>
</dbReference>
<name>A0AAJ0GNH8_9PEZI</name>
<feature type="domain" description="HECT" evidence="8">
    <location>
        <begin position="792"/>
        <end position="1161"/>
    </location>
</feature>
<evidence type="ECO:0000259" key="8">
    <source>
        <dbReference type="PROSITE" id="PS50237"/>
    </source>
</evidence>
<evidence type="ECO:0000256" key="2">
    <source>
        <dbReference type="ARBA" id="ARBA00004906"/>
    </source>
</evidence>
<dbReference type="EMBL" id="JAUDZG010000006">
    <property type="protein sequence ID" value="KAK3303263.1"/>
    <property type="molecule type" value="Genomic_DNA"/>
</dbReference>
<dbReference type="GO" id="GO:0000209">
    <property type="term" value="P:protein polyubiquitination"/>
    <property type="evidence" value="ECO:0007669"/>
    <property type="project" value="InterPro"/>
</dbReference>
<evidence type="ECO:0000256" key="5">
    <source>
        <dbReference type="ARBA" id="ARBA00022786"/>
    </source>
</evidence>
<dbReference type="InterPro" id="IPR044611">
    <property type="entry name" value="E3A/B/C-like"/>
</dbReference>
<feature type="compositionally biased region" description="Acidic residues" evidence="7">
    <location>
        <begin position="646"/>
        <end position="656"/>
    </location>
</feature>
<dbReference type="PANTHER" id="PTHR45700">
    <property type="entry name" value="UBIQUITIN-PROTEIN LIGASE E3C"/>
    <property type="match status" value="1"/>
</dbReference>
<dbReference type="SUPFAM" id="SSF56204">
    <property type="entry name" value="Hect, E3 ligase catalytic domain"/>
    <property type="match status" value="1"/>
</dbReference>
<sequence>MFPTFTGSSRKSRNVNLSGQKGVNPFTSTSWAPGAAVGASKTVAHAQAERFQRQQERKRLNAAQCIQRSWRGHRARRILRGSRRQTIDQLYNDVGPVDVKRRTVEAIPLVLSVYQASNPDDRQRLCLLVHDLLETNFACFASGDIAAPRLEKLARILVATLGSLGSNFAPTQAQILLETVVEVVIARPQSVQHVLGQYYRVLGGLCHSLGSTSPLLDGIRRAVVAPLTTNSASESFTKLAYSEFAASFLTQPDMTLFEANIDLFAADVDLDLLADSLQVDMVADSEMPGTQTGLMWLLAHFIVLQKTKGQPVPHSFRSLRVLYFLLSALSNRIRAGFTASNGKRSGEARDVEENPQATLPRYVSLSLASLTEKHEISGLLEKLTPDSLSMTVWEVQDAGFLAGYILTLVYCFPALGDDIRMRLYLANVPTSQGPFPALKFFWNAVSRTSIFSRIASDPDTALEILRQRPSSESNSAWHREWRTILLFLELYIFVLRLTDDDDFFNGLGVLASSGDSSSRLRSSGLSLQELKRFTLFLKHLSFTLYYNAAELLGSMLTTSSTRNADDSSSGSSSRANAPPFVLTAGFDFENFRNLVTTAMRMLYERDSRRQFLPPDHWLMTSKLDMAGFLSAVVLEEQERREHDEHEDGEDEDDEDGISVGEVPTGLSSGGSRLSRQARLERIRVLRKQAARESLRAAAAPRLEILRNMPFVIPFDIRVQIFRQFVFLDKQRRRGGNIDADNWRLWILSQQGGPFQPTSPAGANILSKHQAQIQRGRVFRDAMDSFWELGEGLKEPIQITFVDEFGIPEAGIDGGGVTKEFLMSTTTEAFGPDQRLFVANNKNAYYPNPSDMDQTKNSLREAQIAENSEDWNEAITYRLRQYEFLGRVIGKCLYEGILIDIVFAGFFLLKWASPAGAADTYRANINDLRELDEELYQGILRLKNYPGDVSDLELDFTITDQVSLPGEPVRTITRNLIPNGENVRVTNENRPLYISYVARHRLVVQPYAQTRAFLRGLGMVIDPAWLSMFNRNELQRLVGGDSSEIDVEDLRRHTVYSGVYAIGDDGEEHPTVQLFWQVMHELEDRERRDVLKYVTSTPRAPLLGFSQLHPPFSIRDGGGDEDRLPSASTCVNLLKLPRYKTADVLKSKLLYAVTSGAGFDLS</sequence>
<gene>
    <name evidence="9" type="ORF">B0T15DRAFT_420366</name>
</gene>
<dbReference type="PROSITE" id="PS50096">
    <property type="entry name" value="IQ"/>
    <property type="match status" value="1"/>
</dbReference>
<dbReference type="CDD" id="cd00078">
    <property type="entry name" value="HECTc"/>
    <property type="match status" value="1"/>
</dbReference>
<evidence type="ECO:0000313" key="9">
    <source>
        <dbReference type="EMBL" id="KAK3303263.1"/>
    </source>
</evidence>